<accession>A0A9D4G2H8</accession>
<feature type="region of interest" description="Disordered" evidence="9">
    <location>
        <begin position="1"/>
        <end position="132"/>
    </location>
</feature>
<dbReference type="AlphaFoldDB" id="A0A9D4G2H8"/>
<keyword evidence="1 7" id="KW-0690">Ribosome biogenesis</keyword>
<keyword evidence="4" id="KW-0677">Repeat</keyword>
<dbReference type="Pfam" id="PF08145">
    <property type="entry name" value="BOP1NT"/>
    <property type="match status" value="1"/>
</dbReference>
<keyword evidence="3 8" id="KW-0853">WD repeat</keyword>
<evidence type="ECO:0000256" key="8">
    <source>
        <dbReference type="PROSITE-ProRule" id="PRU00221"/>
    </source>
</evidence>
<evidence type="ECO:0000256" key="1">
    <source>
        <dbReference type="ARBA" id="ARBA00022517"/>
    </source>
</evidence>
<dbReference type="OrthoDB" id="5571054at2759"/>
<dbReference type="InterPro" id="IPR012953">
    <property type="entry name" value="BOP1_N_dom"/>
</dbReference>
<dbReference type="Gene3D" id="2.130.10.10">
    <property type="entry name" value="YVTN repeat-like/Quinoprotein amine dehydrogenase"/>
    <property type="match status" value="1"/>
</dbReference>
<proteinExistence type="inferred from homology"/>
<dbReference type="SUPFAM" id="SSF50978">
    <property type="entry name" value="WD40 repeat-like"/>
    <property type="match status" value="1"/>
</dbReference>
<comment type="caution">
    <text evidence="11">The sequence shown here is derived from an EMBL/GenBank/DDBJ whole genome shotgun (WGS) entry which is preliminary data.</text>
</comment>
<dbReference type="PANTHER" id="PTHR17605">
    <property type="entry name" value="RIBOSOME BIOGENESIS PROTEIN BOP1 BLOCK OF PROLIFERATION 1 PROTEIN"/>
    <property type="match status" value="1"/>
</dbReference>
<dbReference type="SMART" id="SM01035">
    <property type="entry name" value="BOP1NT"/>
    <property type="match status" value="1"/>
</dbReference>
<evidence type="ECO:0000256" key="2">
    <source>
        <dbReference type="ARBA" id="ARBA00022552"/>
    </source>
</evidence>
<comment type="subcellular location">
    <subcellularLocation>
        <location evidence="7">Nucleus</location>
        <location evidence="7">Nucleolus</location>
    </subcellularLocation>
    <subcellularLocation>
        <location evidence="7">Nucleus</location>
        <location evidence="7">Nucleoplasm</location>
    </subcellularLocation>
</comment>
<dbReference type="SMART" id="SM00320">
    <property type="entry name" value="WD40"/>
    <property type="match status" value="7"/>
</dbReference>
<dbReference type="PROSITE" id="PS50294">
    <property type="entry name" value="WD_REPEATS_REGION"/>
    <property type="match status" value="1"/>
</dbReference>
<feature type="repeat" description="WD" evidence="8">
    <location>
        <begin position="415"/>
        <end position="456"/>
    </location>
</feature>
<comment type="function">
    <text evidence="6">Component of the PeBoW complex, which is required for maturation of 28S and 5.8S ribosomal RNAs and formation of the 60S ribosome.</text>
</comment>
<evidence type="ECO:0000313" key="11">
    <source>
        <dbReference type="EMBL" id="KAH3808932.1"/>
    </source>
</evidence>
<dbReference type="PROSITE" id="PS50082">
    <property type="entry name" value="WD_REPEATS_2"/>
    <property type="match status" value="1"/>
</dbReference>
<dbReference type="InterPro" id="IPR015943">
    <property type="entry name" value="WD40/YVTN_repeat-like_dom_sf"/>
</dbReference>
<evidence type="ECO:0000256" key="4">
    <source>
        <dbReference type="ARBA" id="ARBA00022737"/>
    </source>
</evidence>
<dbReference type="GO" id="GO:0043021">
    <property type="term" value="F:ribonucleoprotein complex binding"/>
    <property type="evidence" value="ECO:0007669"/>
    <property type="project" value="UniProtKB-UniRule"/>
</dbReference>
<keyword evidence="2 7" id="KW-0698">rRNA processing</keyword>
<dbReference type="GO" id="GO:0000466">
    <property type="term" value="P:maturation of 5.8S rRNA from tricistronic rRNA transcript (SSU-rRNA, 5.8S rRNA, LSU-rRNA)"/>
    <property type="evidence" value="ECO:0007669"/>
    <property type="project" value="UniProtKB-UniRule"/>
</dbReference>
<evidence type="ECO:0000313" key="12">
    <source>
        <dbReference type="Proteomes" id="UP000828390"/>
    </source>
</evidence>
<feature type="compositionally biased region" description="Basic and acidic residues" evidence="9">
    <location>
        <begin position="1"/>
        <end position="10"/>
    </location>
</feature>
<dbReference type="GO" id="GO:0030687">
    <property type="term" value="C:preribosome, large subunit precursor"/>
    <property type="evidence" value="ECO:0007669"/>
    <property type="project" value="UniProtKB-UniRule"/>
</dbReference>
<dbReference type="InterPro" id="IPR036322">
    <property type="entry name" value="WD40_repeat_dom_sf"/>
</dbReference>
<dbReference type="PROSITE" id="PS00678">
    <property type="entry name" value="WD_REPEATS_1"/>
    <property type="match status" value="1"/>
</dbReference>
<feature type="compositionally biased region" description="Acidic residues" evidence="9">
    <location>
        <begin position="75"/>
        <end position="97"/>
    </location>
</feature>
<organism evidence="11 12">
    <name type="scientific">Dreissena polymorpha</name>
    <name type="common">Zebra mussel</name>
    <name type="synonym">Mytilus polymorpha</name>
    <dbReference type="NCBI Taxonomy" id="45954"/>
    <lineage>
        <taxon>Eukaryota</taxon>
        <taxon>Metazoa</taxon>
        <taxon>Spiralia</taxon>
        <taxon>Lophotrochozoa</taxon>
        <taxon>Mollusca</taxon>
        <taxon>Bivalvia</taxon>
        <taxon>Autobranchia</taxon>
        <taxon>Heteroconchia</taxon>
        <taxon>Euheterodonta</taxon>
        <taxon>Imparidentia</taxon>
        <taxon>Neoheterodontei</taxon>
        <taxon>Myida</taxon>
        <taxon>Dreissenoidea</taxon>
        <taxon>Dreissenidae</taxon>
        <taxon>Dreissena</taxon>
    </lineage>
</organism>
<dbReference type="Pfam" id="PF00400">
    <property type="entry name" value="WD40"/>
    <property type="match status" value="3"/>
</dbReference>
<feature type="domain" description="BOP1 N-terminal" evidence="10">
    <location>
        <begin position="142"/>
        <end position="408"/>
    </location>
</feature>
<dbReference type="GO" id="GO:0070545">
    <property type="term" value="C:PeBoW complex"/>
    <property type="evidence" value="ECO:0007669"/>
    <property type="project" value="TreeGrafter"/>
</dbReference>
<dbReference type="GO" id="GO:0000463">
    <property type="term" value="P:maturation of LSU-rRNA from tricistronic rRNA transcript (SSU-rRNA, 5.8S rRNA, LSU-rRNA)"/>
    <property type="evidence" value="ECO:0007669"/>
    <property type="project" value="UniProtKB-UniRule"/>
</dbReference>
<dbReference type="FunFam" id="2.130.10.10:FF:000061">
    <property type="entry name" value="Ribosome biogenesis protein BOP1 homolog"/>
    <property type="match status" value="1"/>
</dbReference>
<name>A0A9D4G2H8_DREPO</name>
<evidence type="ECO:0000256" key="3">
    <source>
        <dbReference type="ARBA" id="ARBA00022574"/>
    </source>
</evidence>
<comment type="function">
    <text evidence="7">Required for maturation of ribosomal RNAs and formation of the large ribosomal subunit.</text>
</comment>
<feature type="compositionally biased region" description="Acidic residues" evidence="9">
    <location>
        <begin position="116"/>
        <end position="129"/>
    </location>
</feature>
<feature type="compositionally biased region" description="Low complexity" evidence="9">
    <location>
        <begin position="57"/>
        <end position="74"/>
    </location>
</feature>
<dbReference type="InterPro" id="IPR019775">
    <property type="entry name" value="WD40_repeat_CS"/>
</dbReference>
<dbReference type="PANTHER" id="PTHR17605:SF0">
    <property type="entry name" value="RIBOSOME BIOGENESIS PROTEIN BOP1"/>
    <property type="match status" value="1"/>
</dbReference>
<dbReference type="Proteomes" id="UP000828390">
    <property type="component" value="Unassembled WGS sequence"/>
</dbReference>
<gene>
    <name evidence="11" type="ORF">DPMN_137294</name>
</gene>
<dbReference type="InterPro" id="IPR028598">
    <property type="entry name" value="BOP1/Erb1"/>
</dbReference>
<dbReference type="GO" id="GO:0005654">
    <property type="term" value="C:nucleoplasm"/>
    <property type="evidence" value="ECO:0007669"/>
    <property type="project" value="UniProtKB-SubCell"/>
</dbReference>
<evidence type="ECO:0000256" key="6">
    <source>
        <dbReference type="ARBA" id="ARBA00055102"/>
    </source>
</evidence>
<reference evidence="11" key="2">
    <citation type="submission" date="2020-11" db="EMBL/GenBank/DDBJ databases">
        <authorList>
            <person name="McCartney M.A."/>
            <person name="Auch B."/>
            <person name="Kono T."/>
            <person name="Mallez S."/>
            <person name="Becker A."/>
            <person name="Gohl D.M."/>
            <person name="Silverstein K.A.T."/>
            <person name="Koren S."/>
            <person name="Bechman K.B."/>
            <person name="Herman A."/>
            <person name="Abrahante J.E."/>
            <person name="Garbe J."/>
        </authorList>
    </citation>
    <scope>NUCLEOTIDE SEQUENCE</scope>
    <source>
        <strain evidence="11">Duluth1</strain>
        <tissue evidence="11">Whole animal</tissue>
    </source>
</reference>
<comment type="similarity">
    <text evidence="7">Belongs to the WD repeat BOP1/ERB1 family.</text>
</comment>
<keyword evidence="12" id="KW-1185">Reference proteome</keyword>
<dbReference type="EMBL" id="JAIWYP010000006">
    <property type="protein sequence ID" value="KAH3808932.1"/>
    <property type="molecule type" value="Genomic_DNA"/>
</dbReference>
<dbReference type="HAMAP" id="MF_03027">
    <property type="entry name" value="BOP1"/>
    <property type="match status" value="1"/>
</dbReference>
<reference evidence="11" key="1">
    <citation type="journal article" date="2019" name="bioRxiv">
        <title>The Genome of the Zebra Mussel, Dreissena polymorpha: A Resource for Invasive Species Research.</title>
        <authorList>
            <person name="McCartney M.A."/>
            <person name="Auch B."/>
            <person name="Kono T."/>
            <person name="Mallez S."/>
            <person name="Zhang Y."/>
            <person name="Obille A."/>
            <person name="Becker A."/>
            <person name="Abrahante J.E."/>
            <person name="Garbe J."/>
            <person name="Badalamenti J.P."/>
            <person name="Herman A."/>
            <person name="Mangelson H."/>
            <person name="Liachko I."/>
            <person name="Sullivan S."/>
            <person name="Sone E.D."/>
            <person name="Koren S."/>
            <person name="Silverstein K.A.T."/>
            <person name="Beckman K.B."/>
            <person name="Gohl D.M."/>
        </authorList>
    </citation>
    <scope>NUCLEOTIDE SEQUENCE</scope>
    <source>
        <strain evidence="11">Duluth1</strain>
        <tissue evidence="11">Whole animal</tissue>
    </source>
</reference>
<feature type="compositionally biased region" description="Acidic residues" evidence="9">
    <location>
        <begin position="29"/>
        <end position="56"/>
    </location>
</feature>
<evidence type="ECO:0000256" key="7">
    <source>
        <dbReference type="HAMAP-Rule" id="MF_03027"/>
    </source>
</evidence>
<evidence type="ECO:0000259" key="10">
    <source>
        <dbReference type="SMART" id="SM01035"/>
    </source>
</evidence>
<evidence type="ECO:0000256" key="5">
    <source>
        <dbReference type="ARBA" id="ARBA00023242"/>
    </source>
</evidence>
<sequence length="754" mass="86337">MISSKRKLDAVNKNNDILNSGVDLFVNEPPDEEDVSDQDEDSSSSDDDNVNDDGDSDSSQYSGLEEEVASSSLDDSSDEEEQGSDSDDDDDDGEDLMLSDSVDNIAIGTNAKEPAVVDEYEQDSSDEEDIRNTVGNIPMEWYKNYKHIGYDIEGRKLIKPEHGDNLDDFLNKADDPNYWRTVHNRLTGQNIVLSEEDVQLVQNLLGKTHPTQSTEEQYAPWVDWFSSEVMIHPLSNRPEHKRSFIPSKWEKLKVGQMVHALKMGWMKPSKTQEEQEKEEEEQDDKFYMIWNEDEETEISKRYRQHIPAPKTSLPGHAESYNPPPEYLFTKEEEQKWRDQEPEQRRMNFMPQKFSNLRTVPGYSNFIRERFERCLDLYLCPRQRKTRMNVDPEDLIPRLPKPKDLQPFPTTQSLVYLGHTDMVRCISVDPSGQWLVSGSDDCSVRVWEVSTGRCMKTLTVKEKVKGIAWNPNPAVCLLAIVWEKTVVLLNPGVGDKLQLSNTDNMLASQTQAESSADSKVAVSWSVCEGSEHDQGYRLKLTHAHDVSQFTWHSKGDYFATVMPDGQTRSVLIHQLSRRRSQNPFSKSKGSVQCVRFHPLRPFLFVATQRYVRVYNLLKQELSKKLQANCKWVSSMAVHAEGDNVILGSYDSKMSWFDLDLSTKPYQTMKHHKKAIRQVCYHKKYPLFASASDDCSLIVCHGRVYNDMLQNPLIVPVKVLRGHKAEKGVGILDCVFHPSQPWIFSAGADTTIRLYT</sequence>
<keyword evidence="5 7" id="KW-0539">Nucleus</keyword>
<protein>
    <recommendedName>
        <fullName evidence="7">Ribosome biogenesis protein BOP1 homolog</fullName>
    </recommendedName>
</protein>
<evidence type="ECO:0000256" key="9">
    <source>
        <dbReference type="SAM" id="MobiDB-lite"/>
    </source>
</evidence>
<dbReference type="InterPro" id="IPR001680">
    <property type="entry name" value="WD40_rpt"/>
</dbReference>